<evidence type="ECO:0000313" key="2">
    <source>
        <dbReference type="Proteomes" id="UP000604341"/>
    </source>
</evidence>
<proteinExistence type="predicted"/>
<accession>A0ABQ2FR75</accession>
<comment type="caution">
    <text evidence="1">The sequence shown here is derived from an EMBL/GenBank/DDBJ whole genome shotgun (WGS) entry which is preliminary data.</text>
</comment>
<name>A0ABQ2FR75_9DEIO</name>
<sequence>MNDNAFVAYLNRYTTASSEHEAAFDEFTSATPTGIPSLSIPTRLEAKLLAAFHSPSPPTVILTGNAGDGKTYLCRKIVGAFRHSPLTVWPSHDTIHHFESGDVVLTVVKDLSELSIATAGTVLAELSSALTGQTGAPYLIAANEGRLRAVLEERGLSVLAQQIDHQLRHGPDLTPNAKLLVIDLNRVATSQYIGPVLDWMTADVAWSGCGSCPVRNTCPMADNAAQLRQPGIKDRLAFLYGVLEQLDIHVTFRDMLIHLAYTITGGLSCTEVKRRAQVDETAWQYEAPSYAYYSNAFGESAPVGFRRKTAAIRHLRKLNVGQESVFDLDHFIVGDDEMQPDLHAKLFGNSIDLGGRLFEQDRQAYLRGLSATSEAAQEFVTRWLGHCRRKAFFTHPDGDLVLKLLPFQFLKDYLQLIDQAVSLKREHIKNLLILGLNRAFSGLYLTDRHILYVTAHPSSSLENAVPAVLMRIAETNIDLVPSHPDANEMIERWSSLTLRLQVPGVPPQTVPWNMNLLRFEYVMRRAYGSTPDILAQECELAVRHLKDSLVARLGTQRSANELEFFEYNGRAYQHRRLFFLGSSSVEQA</sequence>
<dbReference type="Proteomes" id="UP000604341">
    <property type="component" value="Unassembled WGS sequence"/>
</dbReference>
<keyword evidence="2" id="KW-1185">Reference proteome</keyword>
<reference evidence="2" key="1">
    <citation type="journal article" date="2019" name="Int. J. Syst. Evol. Microbiol.">
        <title>The Global Catalogue of Microorganisms (GCM) 10K type strain sequencing project: providing services to taxonomists for standard genome sequencing and annotation.</title>
        <authorList>
            <consortium name="The Broad Institute Genomics Platform"/>
            <consortium name="The Broad Institute Genome Sequencing Center for Infectious Disease"/>
            <person name="Wu L."/>
            <person name="Ma J."/>
        </authorList>
    </citation>
    <scope>NUCLEOTIDE SEQUENCE [LARGE SCALE GENOMIC DNA]</scope>
    <source>
        <strain evidence="2">JCM 19173</strain>
    </source>
</reference>
<evidence type="ECO:0000313" key="1">
    <source>
        <dbReference type="EMBL" id="GGL18937.1"/>
    </source>
</evidence>
<gene>
    <name evidence="1" type="ORF">GCM10010844_42340</name>
</gene>
<dbReference type="RefSeq" id="WP_189070971.1">
    <property type="nucleotide sequence ID" value="NZ_BMPE01000029.1"/>
</dbReference>
<evidence type="ECO:0008006" key="3">
    <source>
        <dbReference type="Google" id="ProtNLM"/>
    </source>
</evidence>
<dbReference type="EMBL" id="BMPE01000029">
    <property type="protein sequence ID" value="GGL18937.1"/>
    <property type="molecule type" value="Genomic_DNA"/>
</dbReference>
<protein>
    <recommendedName>
        <fullName evidence="3">AAA+ ATPase domain-containing protein</fullName>
    </recommendedName>
</protein>
<organism evidence="1 2">
    <name type="scientific">Deinococcus radiotolerans</name>
    <dbReference type="NCBI Taxonomy" id="1309407"/>
    <lineage>
        <taxon>Bacteria</taxon>
        <taxon>Thermotogati</taxon>
        <taxon>Deinococcota</taxon>
        <taxon>Deinococci</taxon>
        <taxon>Deinococcales</taxon>
        <taxon>Deinococcaceae</taxon>
        <taxon>Deinococcus</taxon>
    </lineage>
</organism>